<organism evidence="2 3">
    <name type="scientific">Phanerochaete carnosa (strain HHB-10118-sp)</name>
    <name type="common">White-rot fungus</name>
    <name type="synonym">Peniophora carnosa</name>
    <dbReference type="NCBI Taxonomy" id="650164"/>
    <lineage>
        <taxon>Eukaryota</taxon>
        <taxon>Fungi</taxon>
        <taxon>Dikarya</taxon>
        <taxon>Basidiomycota</taxon>
        <taxon>Agaricomycotina</taxon>
        <taxon>Agaricomycetes</taxon>
        <taxon>Polyporales</taxon>
        <taxon>Phanerochaetaceae</taxon>
        <taxon>Phanerochaete</taxon>
    </lineage>
</organism>
<protein>
    <submittedName>
        <fullName evidence="2">Uncharacterized protein</fullName>
    </submittedName>
</protein>
<dbReference type="RefSeq" id="XP_007391508.1">
    <property type="nucleotide sequence ID" value="XM_007391446.1"/>
</dbReference>
<dbReference type="GeneID" id="18914541"/>
<dbReference type="InParanoid" id="K5WHU8"/>
<keyword evidence="3" id="KW-1185">Reference proteome</keyword>
<evidence type="ECO:0000313" key="2">
    <source>
        <dbReference type="EMBL" id="EKM58920.1"/>
    </source>
</evidence>
<sequence length="97" mass="10208">MKEAIVKQTFPSKTALSAVKKSNTDRLRNGYMTGKAKAQYLTLRFDGFNRSLFAALKAHAATTGSTPTAGMKRSASADAEGGAGPSKKARKAAQQAD</sequence>
<dbReference type="HOGENOM" id="CLU_2347415_0_0_1"/>
<proteinExistence type="predicted"/>
<gene>
    <name evidence="2" type="ORF">PHACADRAFT_249039</name>
</gene>
<dbReference type="KEGG" id="pco:PHACADRAFT_249039"/>
<evidence type="ECO:0000256" key="1">
    <source>
        <dbReference type="SAM" id="MobiDB-lite"/>
    </source>
</evidence>
<dbReference type="AlphaFoldDB" id="K5WHU8"/>
<reference evidence="2 3" key="1">
    <citation type="journal article" date="2012" name="BMC Genomics">
        <title>Comparative genomics of the white-rot fungi, Phanerochaete carnosa and P. chrysosporium, to elucidate the genetic basis of the distinct wood types they colonize.</title>
        <authorList>
            <person name="Suzuki H."/>
            <person name="MacDonald J."/>
            <person name="Syed K."/>
            <person name="Salamov A."/>
            <person name="Hori C."/>
            <person name="Aerts A."/>
            <person name="Henrissat B."/>
            <person name="Wiebenga A."/>
            <person name="vanKuyk P.A."/>
            <person name="Barry K."/>
            <person name="Lindquist E."/>
            <person name="LaButti K."/>
            <person name="Lapidus A."/>
            <person name="Lucas S."/>
            <person name="Coutinho P."/>
            <person name="Gong Y."/>
            <person name="Samejima M."/>
            <person name="Mahadevan R."/>
            <person name="Abou-Zaid M."/>
            <person name="de Vries R.P."/>
            <person name="Igarashi K."/>
            <person name="Yadav J.S."/>
            <person name="Grigoriev I.V."/>
            <person name="Master E.R."/>
        </authorList>
    </citation>
    <scope>NUCLEOTIDE SEQUENCE [LARGE SCALE GENOMIC DNA]</scope>
    <source>
        <strain evidence="2 3">HHB-10118-sp</strain>
    </source>
</reference>
<dbReference type="EMBL" id="JH930469">
    <property type="protein sequence ID" value="EKM58920.1"/>
    <property type="molecule type" value="Genomic_DNA"/>
</dbReference>
<accession>K5WHU8</accession>
<feature type="region of interest" description="Disordered" evidence="1">
    <location>
        <begin position="61"/>
        <end position="97"/>
    </location>
</feature>
<dbReference type="Proteomes" id="UP000008370">
    <property type="component" value="Unassembled WGS sequence"/>
</dbReference>
<name>K5WHU8_PHACS</name>
<evidence type="ECO:0000313" key="3">
    <source>
        <dbReference type="Proteomes" id="UP000008370"/>
    </source>
</evidence>